<accession>A0A1A8WP43</accession>
<dbReference type="AlphaFoldDB" id="A0A1A8WP43"/>
<reference evidence="3" key="1">
    <citation type="submission" date="2016-05" db="EMBL/GenBank/DDBJ databases">
        <authorList>
            <person name="Naeem Raeece"/>
        </authorList>
    </citation>
    <scope>NUCLEOTIDE SEQUENCE [LARGE SCALE GENOMIC DNA]</scope>
</reference>
<dbReference type="Proteomes" id="UP000078560">
    <property type="component" value="Unassembled WGS sequence"/>
</dbReference>
<proteinExistence type="predicted"/>
<keyword evidence="1" id="KW-0472">Membrane</keyword>
<feature type="transmembrane region" description="Helical" evidence="1">
    <location>
        <begin position="226"/>
        <end position="247"/>
    </location>
</feature>
<keyword evidence="1" id="KW-1133">Transmembrane helix</keyword>
<organism evidence="2 3">
    <name type="scientific">Plasmodium ovale curtisi</name>
    <dbReference type="NCBI Taxonomy" id="864141"/>
    <lineage>
        <taxon>Eukaryota</taxon>
        <taxon>Sar</taxon>
        <taxon>Alveolata</taxon>
        <taxon>Apicomplexa</taxon>
        <taxon>Aconoidasida</taxon>
        <taxon>Haemosporida</taxon>
        <taxon>Plasmodiidae</taxon>
        <taxon>Plasmodium</taxon>
        <taxon>Plasmodium (Plasmodium)</taxon>
    </lineage>
</organism>
<evidence type="ECO:0000313" key="3">
    <source>
        <dbReference type="Proteomes" id="UP000078560"/>
    </source>
</evidence>
<dbReference type="EMBL" id="FLQU01001839">
    <property type="protein sequence ID" value="SBS94654.1"/>
    <property type="molecule type" value="Genomic_DNA"/>
</dbReference>
<name>A0A1A8WP43_PLAOA</name>
<sequence length="302" mass="34922">MSALCGCSGADSHVTPEIYALNFNFIPNDFDIKKENIIEHIKEIDDPLLQQVSLYLSYYYQQGHAHFSKCPISNNRSTACQYLNQWSWHIKNIFTCSEKCTKKNELWKIHIDKLWELLKTDFTDENNSRNTPWCKRYNIHSYNPTPVPESIKSTFDQNANNYCNSINTQSTLTCENNTSLSTTPVQVIAPSDSNFICPSESSERLSQQENPPTEISNLNCSLDIKFYIALSSLFTFLGTISVIFLLYKFTPLKSWIIHSSKSKNGIDSYINEETDEFLNTYENSDMATKNRRNHLFYHSMED</sequence>
<protein>
    <submittedName>
        <fullName evidence="2">PIR Superfamily Protein</fullName>
    </submittedName>
</protein>
<gene>
    <name evidence="2" type="ORF">POVCU2_0089660</name>
</gene>
<evidence type="ECO:0000256" key="1">
    <source>
        <dbReference type="SAM" id="Phobius"/>
    </source>
</evidence>
<keyword evidence="1" id="KW-0812">Transmembrane</keyword>
<evidence type="ECO:0000313" key="2">
    <source>
        <dbReference type="EMBL" id="SBS94654.1"/>
    </source>
</evidence>